<evidence type="ECO:0000256" key="4">
    <source>
        <dbReference type="RuleBase" id="RU003476"/>
    </source>
</evidence>
<feature type="domain" description="Nudix hydrolase" evidence="5">
    <location>
        <begin position="6"/>
        <end position="144"/>
    </location>
</feature>
<comment type="caution">
    <text evidence="6">The sequence shown here is derived from an EMBL/GenBank/DDBJ whole genome shotgun (WGS) entry which is preliminary data.</text>
</comment>
<dbReference type="Pfam" id="PF00293">
    <property type="entry name" value="NUDIX"/>
    <property type="match status" value="1"/>
</dbReference>
<sequence length="148" mass="17198">MATSRIARPAARILLVDRARRVLLFRFVTGDERPPFWCTPGGALDPGEDYPAAARRELFEETGLDADPGREVARRRIEFETIERVPVFADERWFRVECKGTTIDRSHHTELERRVMIEERWFSRDEIAGWPETIYPADLLDLLEATDP</sequence>
<proteinExistence type="inferred from homology"/>
<dbReference type="EMBL" id="NWMW01000001">
    <property type="protein sequence ID" value="PCD04563.1"/>
    <property type="molecule type" value="Genomic_DNA"/>
</dbReference>
<evidence type="ECO:0000256" key="3">
    <source>
        <dbReference type="ARBA" id="ARBA00022842"/>
    </source>
</evidence>
<keyword evidence="7" id="KW-1185">Reference proteome</keyword>
<dbReference type="InterPro" id="IPR020084">
    <property type="entry name" value="NUDIX_hydrolase_CS"/>
</dbReference>
<organism evidence="6 7">
    <name type="scientific">Sphingomonas spermidinifaciens</name>
    <dbReference type="NCBI Taxonomy" id="1141889"/>
    <lineage>
        <taxon>Bacteria</taxon>
        <taxon>Pseudomonadati</taxon>
        <taxon>Pseudomonadota</taxon>
        <taxon>Alphaproteobacteria</taxon>
        <taxon>Sphingomonadales</taxon>
        <taxon>Sphingomonadaceae</taxon>
        <taxon>Sphingomonas</taxon>
    </lineage>
</organism>
<protein>
    <submittedName>
        <fullName evidence="6">DNA mismatch repair protein MutT</fullName>
    </submittedName>
</protein>
<dbReference type="RefSeq" id="WP_096342957.1">
    <property type="nucleotide sequence ID" value="NZ_NWMW01000001.1"/>
</dbReference>
<reference evidence="6 7" key="1">
    <citation type="submission" date="2017-09" db="EMBL/GenBank/DDBJ databases">
        <title>Sphingomonas spermidinifaciens 9NM-10, whole genome shotgun sequence.</title>
        <authorList>
            <person name="Feng G."/>
            <person name="Zhu H."/>
        </authorList>
    </citation>
    <scope>NUCLEOTIDE SEQUENCE [LARGE SCALE GENOMIC DNA]</scope>
    <source>
        <strain evidence="6 7">9NM-10</strain>
    </source>
</reference>
<dbReference type="Gene3D" id="3.90.79.10">
    <property type="entry name" value="Nucleoside Triphosphate Pyrophosphohydrolase"/>
    <property type="match status" value="1"/>
</dbReference>
<dbReference type="PROSITE" id="PS00893">
    <property type="entry name" value="NUDIX_BOX"/>
    <property type="match status" value="1"/>
</dbReference>
<dbReference type="SUPFAM" id="SSF55811">
    <property type="entry name" value="Nudix"/>
    <property type="match status" value="1"/>
</dbReference>
<dbReference type="PANTHER" id="PTHR43046">
    <property type="entry name" value="GDP-MANNOSE MANNOSYL HYDROLASE"/>
    <property type="match status" value="1"/>
</dbReference>
<accession>A0A2A4B5T8</accession>
<comment type="similarity">
    <text evidence="4">Belongs to the Nudix hydrolase family.</text>
</comment>
<dbReference type="CDD" id="cd04685">
    <property type="entry name" value="NUDIX_Hydrolase"/>
    <property type="match status" value="1"/>
</dbReference>
<dbReference type="Proteomes" id="UP000218366">
    <property type="component" value="Unassembled WGS sequence"/>
</dbReference>
<dbReference type="InterPro" id="IPR000086">
    <property type="entry name" value="NUDIX_hydrolase_dom"/>
</dbReference>
<keyword evidence="3" id="KW-0460">Magnesium</keyword>
<name>A0A2A4B5T8_9SPHN</name>
<dbReference type="InterPro" id="IPR015797">
    <property type="entry name" value="NUDIX_hydrolase-like_dom_sf"/>
</dbReference>
<evidence type="ECO:0000313" key="6">
    <source>
        <dbReference type="EMBL" id="PCD04563.1"/>
    </source>
</evidence>
<keyword evidence="2 4" id="KW-0378">Hydrolase</keyword>
<dbReference type="AlphaFoldDB" id="A0A2A4B5T8"/>
<gene>
    <name evidence="6" type="ORF">COC42_10015</name>
</gene>
<dbReference type="InterPro" id="IPR020476">
    <property type="entry name" value="Nudix_hydrolase"/>
</dbReference>
<comment type="cofactor">
    <cofactor evidence="1">
        <name>Mg(2+)</name>
        <dbReference type="ChEBI" id="CHEBI:18420"/>
    </cofactor>
</comment>
<evidence type="ECO:0000256" key="1">
    <source>
        <dbReference type="ARBA" id="ARBA00001946"/>
    </source>
</evidence>
<evidence type="ECO:0000259" key="5">
    <source>
        <dbReference type="PROSITE" id="PS51462"/>
    </source>
</evidence>
<dbReference type="OrthoDB" id="9761969at2"/>
<dbReference type="PANTHER" id="PTHR43046:SF12">
    <property type="entry name" value="GDP-MANNOSE MANNOSYL HYDROLASE"/>
    <property type="match status" value="1"/>
</dbReference>
<evidence type="ECO:0000256" key="2">
    <source>
        <dbReference type="ARBA" id="ARBA00022801"/>
    </source>
</evidence>
<dbReference type="GO" id="GO:0016787">
    <property type="term" value="F:hydrolase activity"/>
    <property type="evidence" value="ECO:0007669"/>
    <property type="project" value="UniProtKB-KW"/>
</dbReference>
<dbReference type="PROSITE" id="PS51462">
    <property type="entry name" value="NUDIX"/>
    <property type="match status" value="1"/>
</dbReference>
<dbReference type="PRINTS" id="PR00502">
    <property type="entry name" value="NUDIXFAMILY"/>
</dbReference>
<evidence type="ECO:0000313" key="7">
    <source>
        <dbReference type="Proteomes" id="UP000218366"/>
    </source>
</evidence>